<gene>
    <name evidence="2" type="ORF">GT003_07005</name>
</gene>
<dbReference type="Proteomes" id="UP000558113">
    <property type="component" value="Unassembled WGS sequence"/>
</dbReference>
<evidence type="ECO:0000313" key="3">
    <source>
        <dbReference type="Proteomes" id="UP000558113"/>
    </source>
</evidence>
<dbReference type="SUPFAM" id="SSF160631">
    <property type="entry name" value="SMI1/KNR4-like"/>
    <property type="match status" value="1"/>
</dbReference>
<dbReference type="Pfam" id="PF09346">
    <property type="entry name" value="SMI1_KNR4"/>
    <property type="match status" value="1"/>
</dbReference>
<accession>A0A7X5BZZ9</accession>
<organism evidence="2 3">
    <name type="scientific">Paenibacillus sacheonensis</name>
    <dbReference type="NCBI Taxonomy" id="742054"/>
    <lineage>
        <taxon>Bacteria</taxon>
        <taxon>Bacillati</taxon>
        <taxon>Bacillota</taxon>
        <taxon>Bacilli</taxon>
        <taxon>Bacillales</taxon>
        <taxon>Paenibacillaceae</taxon>
        <taxon>Paenibacillus</taxon>
    </lineage>
</organism>
<dbReference type="Gene3D" id="3.40.1580.10">
    <property type="entry name" value="SMI1/KNR4-like"/>
    <property type="match status" value="1"/>
</dbReference>
<name>A0A7X5BZZ9_9BACL</name>
<proteinExistence type="predicted"/>
<evidence type="ECO:0000313" key="2">
    <source>
        <dbReference type="EMBL" id="NBC68730.1"/>
    </source>
</evidence>
<reference evidence="2 3" key="1">
    <citation type="submission" date="2020-01" db="EMBL/GenBank/DDBJ databases">
        <title>Paenibacillus soybeanensis sp. nov. isolated from the nodules of soybean (Glycine max(L.) Merr).</title>
        <authorList>
            <person name="Wang H."/>
        </authorList>
    </citation>
    <scope>NUCLEOTIDE SEQUENCE [LARGE SCALE GENOMIC DNA]</scope>
    <source>
        <strain evidence="2 3">DSM 23054</strain>
    </source>
</reference>
<dbReference type="EMBL" id="JAAAMU010000003">
    <property type="protein sequence ID" value="NBC68730.1"/>
    <property type="molecule type" value="Genomic_DNA"/>
</dbReference>
<sequence length="149" mass="16820">MDRESIMALLYEYKLQDYGAPFKGCSMEEIASLERGFARPLPLTYRAYLSAAGHESGKLFRGTDASFSVLEELQPEARELLRENGDLFTLPETAFVFAMHQGWVIYYFELDKGDDPPVLCWSEGSGAAAETISPSYSAYLMDEIKRHAR</sequence>
<dbReference type="InterPro" id="IPR037883">
    <property type="entry name" value="Knr4/Smi1-like_sf"/>
</dbReference>
<protein>
    <submittedName>
        <fullName evidence="2">SMI1/KNR4 family protein</fullName>
    </submittedName>
</protein>
<comment type="caution">
    <text evidence="2">The sequence shown here is derived from an EMBL/GenBank/DDBJ whole genome shotgun (WGS) entry which is preliminary data.</text>
</comment>
<keyword evidence="3" id="KW-1185">Reference proteome</keyword>
<dbReference type="OrthoDB" id="6455738at2"/>
<dbReference type="InterPro" id="IPR018958">
    <property type="entry name" value="Knr4/Smi1-like_dom"/>
</dbReference>
<feature type="domain" description="Knr4/Smi1-like" evidence="1">
    <location>
        <begin position="24"/>
        <end position="140"/>
    </location>
</feature>
<dbReference type="AlphaFoldDB" id="A0A7X5BZZ9"/>
<evidence type="ECO:0000259" key="1">
    <source>
        <dbReference type="Pfam" id="PF09346"/>
    </source>
</evidence>
<dbReference type="RefSeq" id="WP_161695841.1">
    <property type="nucleotide sequence ID" value="NZ_JAAAMU010000003.1"/>
</dbReference>